<dbReference type="EMBL" id="JABEBT010000013">
    <property type="protein sequence ID" value="KAF7638222.1"/>
    <property type="molecule type" value="Genomic_DNA"/>
</dbReference>
<protein>
    <recommendedName>
        <fullName evidence="3">Ubiquitin-like domain-containing protein</fullName>
    </recommendedName>
</protein>
<reference evidence="1" key="1">
    <citation type="journal article" date="2020" name="Ecol. Evol.">
        <title>Genome structure and content of the rice root-knot nematode (Meloidogyne graminicola).</title>
        <authorList>
            <person name="Phan N.T."/>
            <person name="Danchin E.G.J."/>
            <person name="Klopp C."/>
            <person name="Perfus-Barbeoch L."/>
            <person name="Kozlowski D.K."/>
            <person name="Koutsovoulos G.D."/>
            <person name="Lopez-Roques C."/>
            <person name="Bouchez O."/>
            <person name="Zahm M."/>
            <person name="Besnard G."/>
            <person name="Bellafiore S."/>
        </authorList>
    </citation>
    <scope>NUCLEOTIDE SEQUENCE</scope>
    <source>
        <strain evidence="1">VN-18</strain>
    </source>
</reference>
<gene>
    <name evidence="1" type="ORF">Mgra_00002192</name>
</gene>
<organism evidence="1 2">
    <name type="scientific">Meloidogyne graminicola</name>
    <dbReference type="NCBI Taxonomy" id="189291"/>
    <lineage>
        <taxon>Eukaryota</taxon>
        <taxon>Metazoa</taxon>
        <taxon>Ecdysozoa</taxon>
        <taxon>Nematoda</taxon>
        <taxon>Chromadorea</taxon>
        <taxon>Rhabditida</taxon>
        <taxon>Tylenchina</taxon>
        <taxon>Tylenchomorpha</taxon>
        <taxon>Tylenchoidea</taxon>
        <taxon>Meloidogynidae</taxon>
        <taxon>Meloidogyninae</taxon>
        <taxon>Meloidogyne</taxon>
    </lineage>
</organism>
<proteinExistence type="predicted"/>
<dbReference type="Proteomes" id="UP000605970">
    <property type="component" value="Unassembled WGS sequence"/>
</dbReference>
<dbReference type="SUPFAM" id="SSF52058">
    <property type="entry name" value="L domain-like"/>
    <property type="match status" value="1"/>
</dbReference>
<dbReference type="AlphaFoldDB" id="A0A8S9ZY37"/>
<accession>A0A8S9ZY37</accession>
<dbReference type="PROSITE" id="PS51450">
    <property type="entry name" value="LRR"/>
    <property type="match status" value="1"/>
</dbReference>
<keyword evidence="2" id="KW-1185">Reference proteome</keyword>
<dbReference type="SUPFAM" id="SSF54236">
    <property type="entry name" value="Ubiquitin-like"/>
    <property type="match status" value="1"/>
</dbReference>
<sequence length="463" mass="54380">MNKLINNYQINCEQHEEINENEEKTLLYQMKFKYFSQNEKEFCLFSEENDVQYIINIFGSSPCKAAQEHVLNLLVLDNLGISNIGCINCLIPLANCVTEIDLSFNQLDWLNIKKLIEALPLLSTLNLGYNNKLSSEFNFIEEENKLIKAQKLTTIILNGLSLSFSTIYSIFKIAPSLIILHLSYTNFPYSEIDCLELNKTNNYISLNLKELHLNNCEINNWHKIIKFLNLFPKLESLFLSNNPLININQCLKCNYTNNKLSKELRVLSLSNTKISNWESIENLKYFSKLEELRLTSIPLLKDYSIEERLNLVIGRLSFLKILNGSHINNCQREESERFFIRYYSSFEIKPLIYSQLIEKHGILEQLVKVDLTPKRFAKVVIHCEECDWVRMLIKIRLTGTVFEFMKFLENLTKIPLRLMRVFYVDKQMTALGPEELRFPNQELKLLHIEDYDEFFIQSKLSQI</sequence>
<dbReference type="InterPro" id="IPR029071">
    <property type="entry name" value="Ubiquitin-like_domsf"/>
</dbReference>
<name>A0A8S9ZY37_9BILA</name>
<dbReference type="InterPro" id="IPR001611">
    <property type="entry name" value="Leu-rich_rpt"/>
</dbReference>
<dbReference type="OrthoDB" id="5855206at2759"/>
<evidence type="ECO:0000313" key="1">
    <source>
        <dbReference type="EMBL" id="KAF7638222.1"/>
    </source>
</evidence>
<evidence type="ECO:0000313" key="2">
    <source>
        <dbReference type="Proteomes" id="UP000605970"/>
    </source>
</evidence>
<dbReference type="Gene3D" id="3.80.10.10">
    <property type="entry name" value="Ribonuclease Inhibitor"/>
    <property type="match status" value="2"/>
</dbReference>
<dbReference type="InterPro" id="IPR032675">
    <property type="entry name" value="LRR_dom_sf"/>
</dbReference>
<evidence type="ECO:0008006" key="3">
    <source>
        <dbReference type="Google" id="ProtNLM"/>
    </source>
</evidence>
<comment type="caution">
    <text evidence="1">The sequence shown here is derived from an EMBL/GenBank/DDBJ whole genome shotgun (WGS) entry which is preliminary data.</text>
</comment>